<dbReference type="EMBL" id="FQWD01000008">
    <property type="protein sequence ID" value="SHH30898.1"/>
    <property type="molecule type" value="Genomic_DNA"/>
</dbReference>
<evidence type="ECO:0000256" key="1">
    <source>
        <dbReference type="SAM" id="Phobius"/>
    </source>
</evidence>
<keyword evidence="3" id="KW-1185">Reference proteome</keyword>
<feature type="transmembrane region" description="Helical" evidence="1">
    <location>
        <begin position="46"/>
        <end position="69"/>
    </location>
</feature>
<dbReference type="AlphaFoldDB" id="A0A1M5RXZ8"/>
<sequence length="142" mass="15011">MSELNPKYIVAVAEQLSFVSAFLGGISATILITIVVFVSSKKSVSWMIAASALAACSLLVAVIASWRLIILLHPELPIAVEPFIIKILWSGMLLGYSLGFLSLLACIGLSGWLRSKRSGLITSGTALVAVVFFVLATPFGAN</sequence>
<keyword evidence="1" id="KW-0812">Transmembrane</keyword>
<dbReference type="RefSeq" id="WP_073325198.1">
    <property type="nucleotide sequence ID" value="NZ_FQWD01000008.1"/>
</dbReference>
<evidence type="ECO:0000313" key="2">
    <source>
        <dbReference type="EMBL" id="SHH30898.1"/>
    </source>
</evidence>
<keyword evidence="1" id="KW-0472">Membrane</keyword>
<proteinExistence type="predicted"/>
<feature type="transmembrane region" description="Helical" evidence="1">
    <location>
        <begin position="89"/>
        <end position="113"/>
    </location>
</feature>
<dbReference type="Proteomes" id="UP000184520">
    <property type="component" value="Unassembled WGS sequence"/>
</dbReference>
<keyword evidence="1" id="KW-1133">Transmembrane helix</keyword>
<reference evidence="3" key="1">
    <citation type="submission" date="2016-11" db="EMBL/GenBank/DDBJ databases">
        <authorList>
            <person name="Varghese N."/>
            <person name="Submissions S."/>
        </authorList>
    </citation>
    <scope>NUCLEOTIDE SEQUENCE [LARGE SCALE GENOMIC DNA]</scope>
    <source>
        <strain evidence="3">CGMCC 1.8995</strain>
    </source>
</reference>
<feature type="transmembrane region" description="Helical" evidence="1">
    <location>
        <begin position="16"/>
        <end position="39"/>
    </location>
</feature>
<gene>
    <name evidence="2" type="ORF">SAMN05216361_4274</name>
</gene>
<accession>A0A1M5RXZ8</accession>
<feature type="transmembrane region" description="Helical" evidence="1">
    <location>
        <begin position="120"/>
        <end position="141"/>
    </location>
</feature>
<organism evidence="2 3">
    <name type="scientific">Marisediminitalea aggregata</name>
    <dbReference type="NCBI Taxonomy" id="634436"/>
    <lineage>
        <taxon>Bacteria</taxon>
        <taxon>Pseudomonadati</taxon>
        <taxon>Pseudomonadota</taxon>
        <taxon>Gammaproteobacteria</taxon>
        <taxon>Alteromonadales</taxon>
        <taxon>Alteromonadaceae</taxon>
        <taxon>Marisediminitalea</taxon>
    </lineage>
</organism>
<name>A0A1M5RXZ8_9ALTE</name>
<protein>
    <submittedName>
        <fullName evidence="2">Uncharacterized protein</fullName>
    </submittedName>
</protein>
<evidence type="ECO:0000313" key="3">
    <source>
        <dbReference type="Proteomes" id="UP000184520"/>
    </source>
</evidence>
<dbReference type="OrthoDB" id="1163149at2"/>